<dbReference type="AlphaFoldDB" id="A0A371QBS4"/>
<protein>
    <submittedName>
        <fullName evidence="3">LysM domain-containing protein</fullName>
    </submittedName>
</protein>
<dbReference type="InterPro" id="IPR047763">
    <property type="entry name" value="PG_bind_dom_phiBT1-type"/>
</dbReference>
<evidence type="ECO:0000313" key="4">
    <source>
        <dbReference type="Proteomes" id="UP000262477"/>
    </source>
</evidence>
<feature type="region of interest" description="Disordered" evidence="1">
    <location>
        <begin position="133"/>
        <end position="161"/>
    </location>
</feature>
<dbReference type="InterPro" id="IPR036779">
    <property type="entry name" value="LysM_dom_sf"/>
</dbReference>
<dbReference type="InterPro" id="IPR018392">
    <property type="entry name" value="LysM"/>
</dbReference>
<dbReference type="PROSITE" id="PS51782">
    <property type="entry name" value="LYSM"/>
    <property type="match status" value="1"/>
</dbReference>
<dbReference type="RefSeq" id="WP_128502347.1">
    <property type="nucleotide sequence ID" value="NZ_QUAC01000005.1"/>
</dbReference>
<dbReference type="PANTHER" id="PTHR33734">
    <property type="entry name" value="LYSM DOMAIN-CONTAINING GPI-ANCHORED PROTEIN 2"/>
    <property type="match status" value="1"/>
</dbReference>
<reference evidence="3 4" key="1">
    <citation type="submission" date="2018-08" db="EMBL/GenBank/DDBJ databases">
        <title>Streptomyces NEAU-D10 sp. nov., a novel Actinomycete isolated from soil.</title>
        <authorList>
            <person name="Jin L."/>
        </authorList>
    </citation>
    <scope>NUCLEOTIDE SEQUENCE [LARGE SCALE GENOMIC DNA]</scope>
    <source>
        <strain evidence="3 4">NEAU-D10</strain>
    </source>
</reference>
<accession>A0A371QBS4</accession>
<dbReference type="SUPFAM" id="SSF54106">
    <property type="entry name" value="LysM domain"/>
    <property type="match status" value="1"/>
</dbReference>
<dbReference type="Gene3D" id="3.10.350.10">
    <property type="entry name" value="LysM domain"/>
    <property type="match status" value="1"/>
</dbReference>
<comment type="caution">
    <text evidence="3">The sequence shown here is derived from an EMBL/GenBank/DDBJ whole genome shotgun (WGS) entry which is preliminary data.</text>
</comment>
<dbReference type="NCBIfam" id="NF038080">
    <property type="entry name" value="PG_bind_siph"/>
    <property type="match status" value="1"/>
</dbReference>
<keyword evidence="4" id="KW-1185">Reference proteome</keyword>
<sequence>MSTQQTMRDKFYTVVAGDTLTAIAARFHTTMKQLQIWNNIPDPNTIKVGQRLVVGKTPVGEPEPAAPSLVPFPGADWFKTLPPPDSPIIQNMGFRLVDEDCGAPYGFSGPGSRWNEKHRKAYALWQESLGFSGPEADGWPGRRSWDALRVPTPTPEQWGSD</sequence>
<dbReference type="EMBL" id="QUAC01000005">
    <property type="protein sequence ID" value="REK92160.1"/>
    <property type="molecule type" value="Genomic_DNA"/>
</dbReference>
<evidence type="ECO:0000259" key="2">
    <source>
        <dbReference type="PROSITE" id="PS51782"/>
    </source>
</evidence>
<dbReference type="Proteomes" id="UP000262477">
    <property type="component" value="Unassembled WGS sequence"/>
</dbReference>
<dbReference type="Pfam" id="PF01476">
    <property type="entry name" value="LysM"/>
    <property type="match status" value="1"/>
</dbReference>
<organism evidence="3 4">
    <name type="scientific">Streptomyces inhibens</name>
    <dbReference type="NCBI Taxonomy" id="2293571"/>
    <lineage>
        <taxon>Bacteria</taxon>
        <taxon>Bacillati</taxon>
        <taxon>Actinomycetota</taxon>
        <taxon>Actinomycetes</taxon>
        <taxon>Kitasatosporales</taxon>
        <taxon>Streptomycetaceae</taxon>
        <taxon>Streptomyces</taxon>
    </lineage>
</organism>
<dbReference type="PANTHER" id="PTHR33734:SF22">
    <property type="entry name" value="MEMBRANE-BOUND LYTIC MUREIN TRANSGLYCOSYLASE D"/>
    <property type="match status" value="1"/>
</dbReference>
<dbReference type="CDD" id="cd00118">
    <property type="entry name" value="LysM"/>
    <property type="match status" value="1"/>
</dbReference>
<evidence type="ECO:0000256" key="1">
    <source>
        <dbReference type="SAM" id="MobiDB-lite"/>
    </source>
</evidence>
<name>A0A371QBS4_STRIH</name>
<dbReference type="SMART" id="SM00257">
    <property type="entry name" value="LysM"/>
    <property type="match status" value="1"/>
</dbReference>
<gene>
    <name evidence="3" type="ORF">DY245_00460</name>
</gene>
<evidence type="ECO:0000313" key="3">
    <source>
        <dbReference type="EMBL" id="REK92160.1"/>
    </source>
</evidence>
<proteinExistence type="predicted"/>
<feature type="domain" description="LysM" evidence="2">
    <location>
        <begin position="10"/>
        <end position="54"/>
    </location>
</feature>
<dbReference type="OrthoDB" id="581371at2"/>